<evidence type="ECO:0000313" key="3">
    <source>
        <dbReference type="Proteomes" id="UP000233551"/>
    </source>
</evidence>
<feature type="compositionally biased region" description="Basic and acidic residues" evidence="1">
    <location>
        <begin position="25"/>
        <end position="36"/>
    </location>
</feature>
<dbReference type="AlphaFoldDB" id="A0A2I0INS5"/>
<keyword evidence="3" id="KW-1185">Reference proteome</keyword>
<dbReference type="Proteomes" id="UP000233551">
    <property type="component" value="Unassembled WGS sequence"/>
</dbReference>
<proteinExistence type="predicted"/>
<feature type="region of interest" description="Disordered" evidence="1">
    <location>
        <begin position="25"/>
        <end position="72"/>
    </location>
</feature>
<gene>
    <name evidence="2" type="ORF">CRG98_033943</name>
</gene>
<comment type="caution">
    <text evidence="2">The sequence shown here is derived from an EMBL/GenBank/DDBJ whole genome shotgun (WGS) entry which is preliminary data.</text>
</comment>
<evidence type="ECO:0000313" key="2">
    <source>
        <dbReference type="EMBL" id="PKI45627.1"/>
    </source>
</evidence>
<evidence type="ECO:0000256" key="1">
    <source>
        <dbReference type="SAM" id="MobiDB-lite"/>
    </source>
</evidence>
<feature type="non-terminal residue" evidence="2">
    <location>
        <position position="1"/>
    </location>
</feature>
<accession>A0A2I0INS5</accession>
<feature type="compositionally biased region" description="Polar residues" evidence="1">
    <location>
        <begin position="37"/>
        <end position="46"/>
    </location>
</feature>
<organism evidence="2 3">
    <name type="scientific">Punica granatum</name>
    <name type="common">Pomegranate</name>
    <dbReference type="NCBI Taxonomy" id="22663"/>
    <lineage>
        <taxon>Eukaryota</taxon>
        <taxon>Viridiplantae</taxon>
        <taxon>Streptophyta</taxon>
        <taxon>Embryophyta</taxon>
        <taxon>Tracheophyta</taxon>
        <taxon>Spermatophyta</taxon>
        <taxon>Magnoliopsida</taxon>
        <taxon>eudicotyledons</taxon>
        <taxon>Gunneridae</taxon>
        <taxon>Pentapetalae</taxon>
        <taxon>rosids</taxon>
        <taxon>malvids</taxon>
        <taxon>Myrtales</taxon>
        <taxon>Lythraceae</taxon>
        <taxon>Punica</taxon>
    </lineage>
</organism>
<reference evidence="2 3" key="1">
    <citation type="submission" date="2017-11" db="EMBL/GenBank/DDBJ databases">
        <title>De-novo sequencing of pomegranate (Punica granatum L.) genome.</title>
        <authorList>
            <person name="Akparov Z."/>
            <person name="Amiraslanov A."/>
            <person name="Hajiyeva S."/>
            <person name="Abbasov M."/>
            <person name="Kaur K."/>
            <person name="Hamwieh A."/>
            <person name="Solovyev V."/>
            <person name="Salamov A."/>
            <person name="Braich B."/>
            <person name="Kosarev P."/>
            <person name="Mahmoud A."/>
            <person name="Hajiyev E."/>
            <person name="Babayeva S."/>
            <person name="Izzatullayeva V."/>
            <person name="Mammadov A."/>
            <person name="Mammadov A."/>
            <person name="Sharifova S."/>
            <person name="Ojaghi J."/>
            <person name="Eynullazada K."/>
            <person name="Bayramov B."/>
            <person name="Abdulazimova A."/>
            <person name="Shahmuradov I."/>
        </authorList>
    </citation>
    <scope>NUCLEOTIDE SEQUENCE [LARGE SCALE GENOMIC DNA]</scope>
    <source>
        <strain evidence="3">cv. AG2017</strain>
        <tissue evidence="2">Leaf</tissue>
    </source>
</reference>
<protein>
    <submittedName>
        <fullName evidence="2">Uncharacterized protein</fullName>
    </submittedName>
</protein>
<sequence length="86" mass="9208">VDAGKAARRLGAGISPIDGIVGALHEARANSEDRQSPEMNWNPSSDKTARQGDGGDGGVEGEQLREVRQHPLQPDLLSDFSLFLIE</sequence>
<dbReference type="EMBL" id="PGOL01002702">
    <property type="protein sequence ID" value="PKI45627.1"/>
    <property type="molecule type" value="Genomic_DNA"/>
</dbReference>
<name>A0A2I0INS5_PUNGR</name>